<protein>
    <submittedName>
        <fullName evidence="3">Uncharacterized protein</fullName>
    </submittedName>
</protein>
<feature type="chain" id="PRO_5038787133" evidence="2">
    <location>
        <begin position="30"/>
        <end position="516"/>
    </location>
</feature>
<evidence type="ECO:0000313" key="4">
    <source>
        <dbReference type="Proteomes" id="UP000011863"/>
    </source>
</evidence>
<evidence type="ECO:0000256" key="2">
    <source>
        <dbReference type="SAM" id="SignalP"/>
    </source>
</evidence>
<dbReference type="RefSeq" id="WP_015440606.1">
    <property type="nucleotide sequence ID" value="NC_020520.1"/>
</dbReference>
<feature type="region of interest" description="Disordered" evidence="1">
    <location>
        <begin position="164"/>
        <end position="187"/>
    </location>
</feature>
<feature type="signal peptide" evidence="2">
    <location>
        <begin position="1"/>
        <end position="29"/>
    </location>
</feature>
<dbReference type="KEGG" id="aym:YM304_10450"/>
<dbReference type="Proteomes" id="UP000011863">
    <property type="component" value="Chromosome"/>
</dbReference>
<reference evidence="3 4" key="1">
    <citation type="journal article" date="2013" name="Int. J. Syst. Evol. Microbiol.">
        <title>Ilumatobacter nonamiense sp. nov. and Ilumatobacter coccineum sp. nov., isolated from seashore sand.</title>
        <authorList>
            <person name="Matsumoto A."/>
            <person name="Kasai H."/>
            <person name="Matsuo Y."/>
            <person name="Shizuri Y."/>
            <person name="Ichikawa N."/>
            <person name="Fujita N."/>
            <person name="Omura S."/>
            <person name="Takahashi Y."/>
        </authorList>
    </citation>
    <scope>NUCLEOTIDE SEQUENCE [LARGE SCALE GENOMIC DNA]</scope>
    <source>
        <strain evidence="4">NBRC 103263 / KCTC 29153 / YM16-304</strain>
    </source>
</reference>
<evidence type="ECO:0000313" key="3">
    <source>
        <dbReference type="EMBL" id="BAN01359.1"/>
    </source>
</evidence>
<name>A0A6C7E831_ILUCY</name>
<gene>
    <name evidence="3" type="ORF">YM304_10450</name>
</gene>
<proteinExistence type="predicted"/>
<sequence length="516" mass="53250">MIAISRNLGSGQRAAVFVAAAALALAATACGGSSGDDGSSPGAEANAPAVASIDDVAICLADTGFEVTREADQDPALVLPDEYKESVGLVESVSLGSVGDAKGIGSVAFYDDEDAAETDFEAGAGFRSDDVQAGTIGATTWDYIVTAGDDPGVANSIERCLGSTPVTSDADAVSSDDDGGDANGDGGEVVDAAGLDELPELLAAFEDAMLDEGDPLPVARRLGFPYEIEPPTGSVLRDIEVGFSNQTGTGTGGPTDFFYFSVVAPGGTIPPIDAEADDNGPGAAHVADVFGDALGELGYERADESYANGPREAGGPSSVTWYFRRAGAGDEVSVRGVEDLTRAFDDDRPDDMVAGYSINVSRSTDAPGTTSVAFFSDLIELVPLPPGAALDKGSLRTTVRDADSTQLDLGRVEFGIQLDWVTPDLTGDDLVDFYSTATFTDGRLIAAERTSADSDTYAPSEMMPLGDDHRLPVLLSSSYGGVVTTRPAEDDEPARIHLDISLSPVDIELRPADAEN</sequence>
<dbReference type="PROSITE" id="PS51257">
    <property type="entry name" value="PROKAR_LIPOPROTEIN"/>
    <property type="match status" value="1"/>
</dbReference>
<accession>A0A6C7E831</accession>
<dbReference type="AlphaFoldDB" id="A0A6C7E831"/>
<keyword evidence="2" id="KW-0732">Signal</keyword>
<keyword evidence="4" id="KW-1185">Reference proteome</keyword>
<dbReference type="EMBL" id="AP012057">
    <property type="protein sequence ID" value="BAN01359.1"/>
    <property type="molecule type" value="Genomic_DNA"/>
</dbReference>
<organism evidence="3 4">
    <name type="scientific">Ilumatobacter coccineus (strain NBRC 103263 / KCTC 29153 / YM16-304)</name>
    <dbReference type="NCBI Taxonomy" id="1313172"/>
    <lineage>
        <taxon>Bacteria</taxon>
        <taxon>Bacillati</taxon>
        <taxon>Actinomycetota</taxon>
        <taxon>Acidimicrobiia</taxon>
        <taxon>Acidimicrobiales</taxon>
        <taxon>Ilumatobacteraceae</taxon>
        <taxon>Ilumatobacter</taxon>
    </lineage>
</organism>
<evidence type="ECO:0000256" key="1">
    <source>
        <dbReference type="SAM" id="MobiDB-lite"/>
    </source>
</evidence>